<name>A0ABT0W7V4_9BACI</name>
<comment type="caution">
    <text evidence="1">The sequence shown here is derived from an EMBL/GenBank/DDBJ whole genome shotgun (WGS) entry which is preliminary data.</text>
</comment>
<accession>A0ABT0W7V4</accession>
<protein>
    <submittedName>
        <fullName evidence="1">Glutamate synthase subunit beta</fullName>
    </submittedName>
</protein>
<gene>
    <name evidence="1" type="ORF">NDK43_08370</name>
</gene>
<dbReference type="SUPFAM" id="SSF51905">
    <property type="entry name" value="FAD/NAD(P)-binding domain"/>
    <property type="match status" value="1"/>
</dbReference>
<organism evidence="1 2">
    <name type="scientific">Neobacillus pocheonensis</name>
    <dbReference type="NCBI Taxonomy" id="363869"/>
    <lineage>
        <taxon>Bacteria</taxon>
        <taxon>Bacillati</taxon>
        <taxon>Bacillota</taxon>
        <taxon>Bacilli</taxon>
        <taxon>Bacillales</taxon>
        <taxon>Bacillaceae</taxon>
        <taxon>Neobacillus</taxon>
    </lineage>
</organism>
<sequence length="446" mass="51010">MSRKEKAVIIGGGISGKLAARVFSDFFQEVIILERDQEPEGPFPRKGAPQGEHIHALLQAGEFGHEKLFPGITEKFYSTDAIKINSTKDLAWFHHGVWKLRFDGEYTTTLQSRPHLEWHIEQFIKKIPNVTVLYNQVVKNYLYNEEENRIVGVEKIDDISSIKTLTADLIVDASGVSSLSTSWLNKRGIHIPDEKVQIGLSYISKSFQLPESPARDWAIKIVYPNPPHEKIGGTISKVEGNRYIVTLSGYHNEVNEKQVLKINSGFIELTKKLPNLDIYQEIKDASPLSSTSIYRVPHIIWRKYEKVKNLPDGLLLIGDTLCRIDPVFGQGMSIAILEALVLKKLLQDHRHTHPKITTTFHKQAAKIISPIWNMVITEDFRYPETTGRKPYGLFIQQWYAKNIFLLSSQNQDIYNSFIQVMNLVRPITILMLPRILKSVLKRAFSR</sequence>
<dbReference type="EMBL" id="JAMQCR010000001">
    <property type="protein sequence ID" value="MCM2532401.1"/>
    <property type="molecule type" value="Genomic_DNA"/>
</dbReference>
<dbReference type="Proteomes" id="UP001523262">
    <property type="component" value="Unassembled WGS sequence"/>
</dbReference>
<dbReference type="InterPro" id="IPR036188">
    <property type="entry name" value="FAD/NAD-bd_sf"/>
</dbReference>
<reference evidence="1 2" key="1">
    <citation type="submission" date="2022-06" db="EMBL/GenBank/DDBJ databases">
        <authorList>
            <person name="Jeon C.O."/>
        </authorList>
    </citation>
    <scope>NUCLEOTIDE SEQUENCE [LARGE SCALE GENOMIC DNA]</scope>
    <source>
        <strain evidence="1 2">KCTC 13943</strain>
    </source>
</reference>
<dbReference type="PANTHER" id="PTHR43422:SF3">
    <property type="entry name" value="THIAMINE THIAZOLE SYNTHASE"/>
    <property type="match status" value="1"/>
</dbReference>
<keyword evidence="2" id="KW-1185">Reference proteome</keyword>
<dbReference type="PANTHER" id="PTHR43422">
    <property type="entry name" value="THIAMINE THIAZOLE SYNTHASE"/>
    <property type="match status" value="1"/>
</dbReference>
<evidence type="ECO:0000313" key="2">
    <source>
        <dbReference type="Proteomes" id="UP001523262"/>
    </source>
</evidence>
<proteinExistence type="predicted"/>
<dbReference type="Gene3D" id="3.50.50.60">
    <property type="entry name" value="FAD/NAD(P)-binding domain"/>
    <property type="match status" value="1"/>
</dbReference>
<evidence type="ECO:0000313" key="1">
    <source>
        <dbReference type="EMBL" id="MCM2532401.1"/>
    </source>
</evidence>